<evidence type="ECO:0000259" key="4">
    <source>
        <dbReference type="Pfam" id="PF00588"/>
    </source>
</evidence>
<dbReference type="Gene3D" id="3.40.1280.10">
    <property type="match status" value="1"/>
</dbReference>
<dbReference type="InterPro" id="IPR029028">
    <property type="entry name" value="Alpha/beta_knot_MTases"/>
</dbReference>
<dbReference type="EMBL" id="PDYG01000127">
    <property type="protein sequence ID" value="PHU36717.1"/>
    <property type="molecule type" value="Genomic_DNA"/>
</dbReference>
<dbReference type="PANTHER" id="PTHR43191:SF2">
    <property type="entry name" value="RRNA METHYLTRANSFERASE 3, MITOCHONDRIAL"/>
    <property type="match status" value="1"/>
</dbReference>
<feature type="domain" description="MRM3-like substrate binding" evidence="5">
    <location>
        <begin position="7"/>
        <end position="86"/>
    </location>
</feature>
<evidence type="ECO:0000256" key="3">
    <source>
        <dbReference type="ARBA" id="ARBA00022679"/>
    </source>
</evidence>
<reference evidence="6 7" key="2">
    <citation type="submission" date="2017-10" db="EMBL/GenBank/DDBJ databases">
        <authorList>
            <person name="Banno H."/>
            <person name="Chua N.-H."/>
        </authorList>
    </citation>
    <scope>NUCLEOTIDE SEQUENCE [LARGE SCALE GENOMIC DNA]</scope>
    <source>
        <strain evidence="6 7">JK623</strain>
    </source>
</reference>
<evidence type="ECO:0000256" key="2">
    <source>
        <dbReference type="ARBA" id="ARBA00022603"/>
    </source>
</evidence>
<comment type="caution">
    <text evidence="6">The sequence shown here is derived from an EMBL/GenBank/DDBJ whole genome shotgun (WGS) entry which is preliminary data.</text>
</comment>
<comment type="similarity">
    <text evidence="1">Belongs to the class IV-like SAM-binding methyltransferase superfamily. RNA methyltransferase TrmH family.</text>
</comment>
<dbReference type="GO" id="GO:0008173">
    <property type="term" value="F:RNA methyltransferase activity"/>
    <property type="evidence" value="ECO:0007669"/>
    <property type="project" value="InterPro"/>
</dbReference>
<reference evidence="6 7" key="1">
    <citation type="submission" date="2017-10" db="EMBL/GenBank/DDBJ databases">
        <title>Resolving the taxonomy of Roseburia spp., Eubacterium rectale and Agathobacter spp. through phylogenomic analysis.</title>
        <authorList>
            <person name="Sheridan P.O."/>
            <person name="Walker A.W."/>
            <person name="Duncan S.H."/>
            <person name="Scott K.P."/>
            <person name="Toole P.W.O."/>
            <person name="Luis P."/>
            <person name="Flint H.J."/>
        </authorList>
    </citation>
    <scope>NUCLEOTIDE SEQUENCE [LARGE SCALE GENOMIC DNA]</scope>
    <source>
        <strain evidence="6 7">JK623</strain>
    </source>
</reference>
<keyword evidence="2 6" id="KW-0489">Methyltransferase</keyword>
<organism evidence="6 7">
    <name type="scientific">Agathobacter ruminis</name>
    <dbReference type="NCBI Taxonomy" id="1712665"/>
    <lineage>
        <taxon>Bacteria</taxon>
        <taxon>Bacillati</taxon>
        <taxon>Bacillota</taxon>
        <taxon>Clostridia</taxon>
        <taxon>Lachnospirales</taxon>
        <taxon>Lachnospiraceae</taxon>
        <taxon>Agathobacter</taxon>
    </lineage>
</organism>
<dbReference type="RefSeq" id="WP_099386824.1">
    <property type="nucleotide sequence ID" value="NZ_JANSWH010000026.1"/>
</dbReference>
<keyword evidence="3 6" id="KW-0808">Transferase</keyword>
<dbReference type="Gene3D" id="3.30.1330.30">
    <property type="match status" value="1"/>
</dbReference>
<dbReference type="InterPro" id="IPR001537">
    <property type="entry name" value="SpoU_MeTrfase"/>
</dbReference>
<sequence>MITSKDNKHVKNLIALQTKAKERKKQNLFVVEGIRMVEETPRHLLRELYCSESFATKNPDRYDCEILSDALYKSVSDTQSPQGILAVVEKPHYELWDYLHTDAAPLFLVLEDIQDPGNLGTMMRTAEGAGATAVILSPNTVDLFNPKTIRSTMGSIYRLPYLVSDNLAETIATLQSAGVSVYAAHLKGKKDYCDCDYTGATAFLIGNEGNGLSDEIAGLADTYIRIPMEGQLESLNAAVSAALLMYECHRQR</sequence>
<dbReference type="InterPro" id="IPR029026">
    <property type="entry name" value="tRNA_m1G_MTases_N"/>
</dbReference>
<dbReference type="SUPFAM" id="SSF55315">
    <property type="entry name" value="L30e-like"/>
    <property type="match status" value="1"/>
</dbReference>
<dbReference type="AlphaFoldDB" id="A0A2G3E0A9"/>
<dbReference type="Proteomes" id="UP000224563">
    <property type="component" value="Unassembled WGS sequence"/>
</dbReference>
<evidence type="ECO:0000259" key="5">
    <source>
        <dbReference type="Pfam" id="PF22435"/>
    </source>
</evidence>
<dbReference type="InterPro" id="IPR053888">
    <property type="entry name" value="MRM3-like_sub_bind"/>
</dbReference>
<dbReference type="GO" id="GO:0006396">
    <property type="term" value="P:RNA processing"/>
    <property type="evidence" value="ECO:0007669"/>
    <property type="project" value="InterPro"/>
</dbReference>
<protein>
    <submittedName>
        <fullName evidence="6">23S rRNA (Guanosine(2251)-2'-O)-methyltransferase RlmB</fullName>
    </submittedName>
</protein>
<dbReference type="GO" id="GO:0032259">
    <property type="term" value="P:methylation"/>
    <property type="evidence" value="ECO:0007669"/>
    <property type="project" value="UniProtKB-KW"/>
</dbReference>
<dbReference type="Pfam" id="PF00588">
    <property type="entry name" value="SpoU_methylase"/>
    <property type="match status" value="1"/>
</dbReference>
<evidence type="ECO:0000256" key="1">
    <source>
        <dbReference type="ARBA" id="ARBA00007228"/>
    </source>
</evidence>
<proteinExistence type="inferred from homology"/>
<dbReference type="CDD" id="cd18095">
    <property type="entry name" value="SpoU-like_rRNA-MTase"/>
    <property type="match status" value="1"/>
</dbReference>
<accession>A0A2G3E0A9</accession>
<gene>
    <name evidence="6" type="ORF">CSX02_11840</name>
</gene>
<dbReference type="GO" id="GO:0003723">
    <property type="term" value="F:RNA binding"/>
    <property type="evidence" value="ECO:0007669"/>
    <property type="project" value="InterPro"/>
</dbReference>
<dbReference type="Pfam" id="PF22435">
    <property type="entry name" value="MRM3-like_sub_bind"/>
    <property type="match status" value="1"/>
</dbReference>
<dbReference type="SUPFAM" id="SSF75217">
    <property type="entry name" value="alpha/beta knot"/>
    <property type="match status" value="1"/>
</dbReference>
<dbReference type="InterPro" id="IPR051259">
    <property type="entry name" value="rRNA_Methyltransferase"/>
</dbReference>
<feature type="domain" description="tRNA/rRNA methyltransferase SpoU type" evidence="4">
    <location>
        <begin position="106"/>
        <end position="246"/>
    </location>
</feature>
<name>A0A2G3E0A9_9FIRM</name>
<evidence type="ECO:0000313" key="7">
    <source>
        <dbReference type="Proteomes" id="UP000224563"/>
    </source>
</evidence>
<evidence type="ECO:0000313" key="6">
    <source>
        <dbReference type="EMBL" id="PHU36717.1"/>
    </source>
</evidence>
<dbReference type="PANTHER" id="PTHR43191">
    <property type="entry name" value="RRNA METHYLTRANSFERASE 3"/>
    <property type="match status" value="1"/>
</dbReference>
<dbReference type="InterPro" id="IPR029064">
    <property type="entry name" value="Ribosomal_eL30-like_sf"/>
</dbReference>
<keyword evidence="7" id="KW-1185">Reference proteome</keyword>